<sequence>MHEIASEKYLLAAHSSPQCFYACQLALSKYEGFQFENLHLSHRDCLLHAKRTASRGCSSMDFKHKKVEDLPAFRSTKTRRIQATISVQMSIRVNLHTTSKSIDASRKKLQPRQ</sequence>
<comment type="caution">
    <text evidence="1">The sequence shown here is derived from an EMBL/GenBank/DDBJ whole genome shotgun (WGS) entry which is preliminary data.</text>
</comment>
<evidence type="ECO:0000313" key="2">
    <source>
        <dbReference type="Proteomes" id="UP000530660"/>
    </source>
</evidence>
<evidence type="ECO:0000313" key="1">
    <source>
        <dbReference type="EMBL" id="KAF6005213.1"/>
    </source>
</evidence>
<reference evidence="1 2" key="1">
    <citation type="journal article" date="2020" name="J. Phycol.">
        <title>Comparative genome analysis reveals Cyanidiococcus gen. nov., a new extremophilic red algal genus sister to Cyanidioschyzon (Cyanidioschyzonaceae, Rhodophyta).</title>
        <authorList>
            <person name="Liu S.-L."/>
            <person name="Chiang Y.-R."/>
            <person name="Yoon H.S."/>
            <person name="Fu H.-Y."/>
        </authorList>
    </citation>
    <scope>NUCLEOTIDE SEQUENCE [LARGE SCALE GENOMIC DNA]</scope>
    <source>
        <strain evidence="1 2">THAL066</strain>
    </source>
</reference>
<organism evidence="1 2">
    <name type="scientific">Cyanidiococcus yangmingshanensis</name>
    <dbReference type="NCBI Taxonomy" id="2690220"/>
    <lineage>
        <taxon>Eukaryota</taxon>
        <taxon>Rhodophyta</taxon>
        <taxon>Bangiophyceae</taxon>
        <taxon>Cyanidiales</taxon>
        <taxon>Cyanidiaceae</taxon>
        <taxon>Cyanidiococcus</taxon>
    </lineage>
</organism>
<keyword evidence="2" id="KW-1185">Reference proteome</keyword>
<gene>
    <name evidence="1" type="ORF">F1559_002631</name>
</gene>
<accession>A0A7J7IQ24</accession>
<dbReference type="Proteomes" id="UP000530660">
    <property type="component" value="Unassembled WGS sequence"/>
</dbReference>
<dbReference type="EMBL" id="VWRR01000001">
    <property type="protein sequence ID" value="KAF6005213.1"/>
    <property type="molecule type" value="Genomic_DNA"/>
</dbReference>
<proteinExistence type="predicted"/>
<dbReference type="AlphaFoldDB" id="A0A7J7IQ24"/>
<protein>
    <submittedName>
        <fullName evidence="1">Uncharacterized protein</fullName>
    </submittedName>
</protein>
<name>A0A7J7IQ24_9RHOD</name>